<organism evidence="2 3">
    <name type="scientific">Ornithinimicrobium humiphilum</name>
    <dbReference type="NCBI Taxonomy" id="125288"/>
    <lineage>
        <taxon>Bacteria</taxon>
        <taxon>Bacillati</taxon>
        <taxon>Actinomycetota</taxon>
        <taxon>Actinomycetes</taxon>
        <taxon>Micrococcales</taxon>
        <taxon>Ornithinimicrobiaceae</taxon>
        <taxon>Ornithinimicrobium</taxon>
    </lineage>
</organism>
<keyword evidence="1" id="KW-0472">Membrane</keyword>
<accession>A0A543KNL7</accession>
<dbReference type="RefSeq" id="WP_272949394.1">
    <property type="nucleotide sequence ID" value="NZ_BAAAIL010000003.1"/>
</dbReference>
<evidence type="ECO:0000313" key="3">
    <source>
        <dbReference type="Proteomes" id="UP000315133"/>
    </source>
</evidence>
<reference evidence="2 3" key="1">
    <citation type="submission" date="2019-06" db="EMBL/GenBank/DDBJ databases">
        <title>Sequencing the genomes of 1000 actinobacteria strains.</title>
        <authorList>
            <person name="Klenk H.-P."/>
        </authorList>
    </citation>
    <scope>NUCLEOTIDE SEQUENCE [LARGE SCALE GENOMIC DNA]</scope>
    <source>
        <strain evidence="2 3">DSM 12362</strain>
    </source>
</reference>
<keyword evidence="1" id="KW-0812">Transmembrane</keyword>
<dbReference type="Proteomes" id="UP000315133">
    <property type="component" value="Unassembled WGS sequence"/>
</dbReference>
<proteinExistence type="predicted"/>
<name>A0A543KNL7_9MICO</name>
<evidence type="ECO:0000256" key="1">
    <source>
        <dbReference type="SAM" id="Phobius"/>
    </source>
</evidence>
<feature type="transmembrane region" description="Helical" evidence="1">
    <location>
        <begin position="6"/>
        <end position="25"/>
    </location>
</feature>
<keyword evidence="3" id="KW-1185">Reference proteome</keyword>
<keyword evidence="1" id="KW-1133">Transmembrane helix</keyword>
<protein>
    <submittedName>
        <fullName evidence="2">Uncharacterized protein</fullName>
    </submittedName>
</protein>
<gene>
    <name evidence="2" type="ORF">FB476_1557</name>
</gene>
<comment type="caution">
    <text evidence="2">The sequence shown here is derived from an EMBL/GenBank/DDBJ whole genome shotgun (WGS) entry which is preliminary data.</text>
</comment>
<dbReference type="AlphaFoldDB" id="A0A543KNL7"/>
<evidence type="ECO:0000313" key="2">
    <source>
        <dbReference type="EMBL" id="TQM96670.1"/>
    </source>
</evidence>
<sequence>MRVQLWHVVVLLVPVLLALGLYLVVRTGARHGARDARREGDAGV</sequence>
<dbReference type="EMBL" id="VFPU01000001">
    <property type="protein sequence ID" value="TQM96670.1"/>
    <property type="molecule type" value="Genomic_DNA"/>
</dbReference>